<dbReference type="NCBIfam" id="NF047436">
    <property type="entry name" value="LA_2272_repeat"/>
    <property type="match status" value="1"/>
</dbReference>
<evidence type="ECO:0008006" key="3">
    <source>
        <dbReference type="Google" id="ProtNLM"/>
    </source>
</evidence>
<comment type="caution">
    <text evidence="1">The sequence shown here is derived from an EMBL/GenBank/DDBJ whole genome shotgun (WGS) entry which is preliminary data.</text>
</comment>
<evidence type="ECO:0000313" key="1">
    <source>
        <dbReference type="EMBL" id="TKT92952.1"/>
    </source>
</evidence>
<dbReference type="SUPFAM" id="SSF49464">
    <property type="entry name" value="Carboxypeptidase regulatory domain-like"/>
    <property type="match status" value="1"/>
</dbReference>
<dbReference type="RefSeq" id="WP_170982754.1">
    <property type="nucleotide sequence ID" value="NZ_SZVO01000003.1"/>
</dbReference>
<dbReference type="AlphaFoldDB" id="A0A4U6D6H3"/>
<dbReference type="InterPro" id="IPR058093">
    <property type="entry name" value="LA_2272-like"/>
</dbReference>
<dbReference type="Pfam" id="PF13715">
    <property type="entry name" value="CarbopepD_reg_2"/>
    <property type="match status" value="1"/>
</dbReference>
<name>A0A4U6D6H3_9BACT</name>
<reference evidence="1 2" key="1">
    <citation type="submission" date="2019-05" db="EMBL/GenBank/DDBJ databases">
        <title>Dyadobacter AR-3-8 sp. nov., isolated from arctic soil.</title>
        <authorList>
            <person name="Chaudhary D.K."/>
        </authorList>
    </citation>
    <scope>NUCLEOTIDE SEQUENCE [LARGE SCALE GENOMIC DNA]</scope>
    <source>
        <strain evidence="1 2">AR-3-8</strain>
    </source>
</reference>
<accession>A0A4U6D6H3</accession>
<protein>
    <recommendedName>
        <fullName evidence="3">Carboxypeptidase-like regulatory domain-containing protein</fullName>
    </recommendedName>
</protein>
<dbReference type="InterPro" id="IPR008969">
    <property type="entry name" value="CarboxyPept-like_regulatory"/>
</dbReference>
<keyword evidence="2" id="KW-1185">Reference proteome</keyword>
<dbReference type="Gene3D" id="2.60.40.1120">
    <property type="entry name" value="Carboxypeptidase-like, regulatory domain"/>
    <property type="match status" value="1"/>
</dbReference>
<dbReference type="Proteomes" id="UP000304900">
    <property type="component" value="Unassembled WGS sequence"/>
</dbReference>
<evidence type="ECO:0000313" key="2">
    <source>
        <dbReference type="Proteomes" id="UP000304900"/>
    </source>
</evidence>
<dbReference type="EMBL" id="SZVO01000003">
    <property type="protein sequence ID" value="TKT92952.1"/>
    <property type="molecule type" value="Genomic_DNA"/>
</dbReference>
<sequence>MIERIITLIRNIKYLAFTSTTFDMNRIHTLFRLAVLITLSLMLTLSRAQNVLSRTISIDIKNKQLSQVLKSISEQGKFNFSYNSDLIPGDSLVTFSSSSKSLRQTLDALLSGNYQYKETGDYVIIQRPVREKYNYITGQVFDSETGKEADYASVYSKQQFISTLTDESGFFKLRLKDKNFPLTLTISKIGYADTSIVINVPHDSGMKIIIYPKAIDLDPLIVKYSEGGNSWLARLFVSSKLRLQSRNIRKFFVSLPYQVSLTPGLSTHGKLSSQVTNKFSLNIYGGYTAGVNGVELAGLFNISKKNVRYFQAAGVFNSVAGQLKGVQLAGLYNQILDSLQGVQLSGFGNVINKHLKGAQVSGIFNKVSGNINGVQVSGVANIVNGEMHGGQVSGLFNKSLKTMHGFQLSGGLNLANENLSGPQISGIGNISEKETSGLQLAGLFNYARNLKGVQIGVVNLADSSSGYSFGLLNIVKNGKGTISVYGNELLPLNIAWKSGSKKLYNIFTVGSYVGGSRAYSFGFGIGREFKINKNLTLNTEITDQNIYLGTWKNLPVLYRFQTGLNIKLSKSLSLSAGPAFSMFYSEQKEFRSNYQSFSDKGFMRFKMRQNGYAWLGWQGGLSWNYGSIF</sequence>
<gene>
    <name evidence="1" type="ORF">FDK13_09245</name>
</gene>
<organism evidence="1 2">
    <name type="scientific">Dyadobacter frigoris</name>
    <dbReference type="NCBI Taxonomy" id="2576211"/>
    <lineage>
        <taxon>Bacteria</taxon>
        <taxon>Pseudomonadati</taxon>
        <taxon>Bacteroidota</taxon>
        <taxon>Cytophagia</taxon>
        <taxon>Cytophagales</taxon>
        <taxon>Spirosomataceae</taxon>
        <taxon>Dyadobacter</taxon>
    </lineage>
</organism>
<proteinExistence type="predicted"/>